<dbReference type="GO" id="GO:0005829">
    <property type="term" value="C:cytosol"/>
    <property type="evidence" value="ECO:0007669"/>
    <property type="project" value="TreeGrafter"/>
</dbReference>
<protein>
    <submittedName>
        <fullName evidence="5 6">DNA-binding protein</fullName>
    </submittedName>
</protein>
<evidence type="ECO:0000313" key="8">
    <source>
        <dbReference type="Proteomes" id="UP000183071"/>
    </source>
</evidence>
<dbReference type="Proteomes" id="UP000183071">
    <property type="component" value="Unassembled WGS sequence"/>
</dbReference>
<dbReference type="InterPro" id="IPR000119">
    <property type="entry name" value="Hist_DNA-bd"/>
</dbReference>
<dbReference type="SUPFAM" id="SSF47729">
    <property type="entry name" value="IHF-like DNA-binding proteins"/>
    <property type="match status" value="1"/>
</dbReference>
<evidence type="ECO:0000256" key="1">
    <source>
        <dbReference type="ARBA" id="ARBA00010529"/>
    </source>
</evidence>
<dbReference type="CDD" id="cd13836">
    <property type="entry name" value="IHF_B"/>
    <property type="match status" value="1"/>
</dbReference>
<dbReference type="SMART" id="SM00411">
    <property type="entry name" value="BHL"/>
    <property type="match status" value="1"/>
</dbReference>
<comment type="caution">
    <text evidence="5">The sequence shown here is derived from an EMBL/GenBank/DDBJ whole genome shotgun (WGS) entry which is preliminary data.</text>
</comment>
<dbReference type="PANTHER" id="PTHR33175">
    <property type="entry name" value="DNA-BINDING PROTEIN HU"/>
    <property type="match status" value="1"/>
</dbReference>
<comment type="similarity">
    <text evidence="1 4">Belongs to the bacterial histone-like protein family.</text>
</comment>
<keyword evidence="3 5" id="KW-0238">DNA-binding</keyword>
<dbReference type="FunFam" id="4.10.520.10:FF:000007">
    <property type="entry name" value="Integration host factor subunit beta"/>
    <property type="match status" value="1"/>
</dbReference>
<evidence type="ECO:0000313" key="6">
    <source>
        <dbReference type="EMBL" id="SEE10913.1"/>
    </source>
</evidence>
<dbReference type="AlphaFoldDB" id="A0A0M9CG41"/>
<dbReference type="GO" id="GO:0030261">
    <property type="term" value="P:chromosome condensation"/>
    <property type="evidence" value="ECO:0007669"/>
    <property type="project" value="UniProtKB-KW"/>
</dbReference>
<sequence length="96" mass="10485">MTKADIVSKISDKSGIEKTDVLATVEAFMTEVKDALENGDNVYLRGFGSFIIKTRAEKTGRNISKNTTIKIPAHNIPAFKPAKTFTEGVKNKVAVK</sequence>
<reference evidence="6 8" key="2">
    <citation type="submission" date="2016-10" db="EMBL/GenBank/DDBJ databases">
        <authorList>
            <person name="Varghese N."/>
            <person name="Submissions S."/>
        </authorList>
    </citation>
    <scope>NUCLEOTIDE SEQUENCE [LARGE SCALE GENOMIC DNA]</scope>
    <source>
        <strain evidence="6 8">DSW-5</strain>
    </source>
</reference>
<dbReference type="OrthoDB" id="9799835at2"/>
<keyword evidence="8" id="KW-1185">Reference proteome</keyword>
<dbReference type="EMBL" id="LGBR01000001">
    <property type="protein sequence ID" value="KOY51459.1"/>
    <property type="molecule type" value="Genomic_DNA"/>
</dbReference>
<proteinExistence type="inferred from homology"/>
<evidence type="ECO:0000313" key="7">
    <source>
        <dbReference type="Proteomes" id="UP000037716"/>
    </source>
</evidence>
<dbReference type="GO" id="GO:0030527">
    <property type="term" value="F:structural constituent of chromatin"/>
    <property type="evidence" value="ECO:0007669"/>
    <property type="project" value="InterPro"/>
</dbReference>
<dbReference type="Proteomes" id="UP000037716">
    <property type="component" value="Unassembled WGS sequence"/>
</dbReference>
<evidence type="ECO:0000313" key="5">
    <source>
        <dbReference type="EMBL" id="KOY51459.1"/>
    </source>
</evidence>
<dbReference type="EMBL" id="FNUE01000001">
    <property type="protein sequence ID" value="SEE10913.1"/>
    <property type="molecule type" value="Genomic_DNA"/>
</dbReference>
<dbReference type="PANTHER" id="PTHR33175:SF3">
    <property type="entry name" value="DNA-BINDING PROTEIN HU-BETA"/>
    <property type="match status" value="1"/>
</dbReference>
<dbReference type="STRING" id="1300348.I602_1019"/>
<keyword evidence="2" id="KW-0226">DNA condensation</keyword>
<dbReference type="Gene3D" id="4.10.520.10">
    <property type="entry name" value="IHF-like DNA-binding proteins"/>
    <property type="match status" value="1"/>
</dbReference>
<reference evidence="5 7" key="1">
    <citation type="submission" date="2015-07" db="EMBL/GenBank/DDBJ databases">
        <title>Genome of Polaribacter dokdonenesis DSW-5, isolated from seawater off Dokdo in Korea.</title>
        <authorList>
            <person name="Yoon K."/>
            <person name="Song J.Y."/>
            <person name="Kim J.F."/>
        </authorList>
    </citation>
    <scope>NUCLEOTIDE SEQUENCE [LARGE SCALE GENOMIC DNA]</scope>
    <source>
        <strain evidence="5 7">DSW-5</strain>
    </source>
</reference>
<organism evidence="5 7">
    <name type="scientific">Polaribacter dokdonensis DSW-5</name>
    <dbReference type="NCBI Taxonomy" id="1300348"/>
    <lineage>
        <taxon>Bacteria</taxon>
        <taxon>Pseudomonadati</taxon>
        <taxon>Bacteroidota</taxon>
        <taxon>Flavobacteriia</taxon>
        <taxon>Flavobacteriales</taxon>
        <taxon>Flavobacteriaceae</taxon>
    </lineage>
</organism>
<dbReference type="PRINTS" id="PR01727">
    <property type="entry name" value="DNABINDINGHU"/>
</dbReference>
<dbReference type="Pfam" id="PF00216">
    <property type="entry name" value="Bac_DNA_binding"/>
    <property type="match status" value="1"/>
</dbReference>
<evidence type="ECO:0000256" key="3">
    <source>
        <dbReference type="ARBA" id="ARBA00023125"/>
    </source>
</evidence>
<dbReference type="GO" id="GO:0003677">
    <property type="term" value="F:DNA binding"/>
    <property type="evidence" value="ECO:0007669"/>
    <property type="project" value="UniProtKB-KW"/>
</dbReference>
<dbReference type="InterPro" id="IPR010992">
    <property type="entry name" value="IHF-like_DNA-bd_dom_sf"/>
</dbReference>
<gene>
    <name evidence="5" type="ORF">I602_1019</name>
    <name evidence="6" type="ORF">SAMN05444353_0758</name>
</gene>
<dbReference type="RefSeq" id="WP_015481675.1">
    <property type="nucleotide sequence ID" value="NZ_FNUE01000001.1"/>
</dbReference>
<evidence type="ECO:0000256" key="4">
    <source>
        <dbReference type="RuleBase" id="RU003939"/>
    </source>
</evidence>
<accession>A0A0M9CG41</accession>
<evidence type="ECO:0000256" key="2">
    <source>
        <dbReference type="ARBA" id="ARBA00023067"/>
    </source>
</evidence>
<name>A0A0M9CG41_9FLAO</name>
<dbReference type="PATRIC" id="fig|1300348.6.peg.1019"/>